<dbReference type="SUPFAM" id="SSF53901">
    <property type="entry name" value="Thiolase-like"/>
    <property type="match status" value="1"/>
</dbReference>
<dbReference type="GO" id="GO:0016747">
    <property type="term" value="F:acyltransferase activity, transferring groups other than amino-acyl groups"/>
    <property type="evidence" value="ECO:0007669"/>
    <property type="project" value="UniProtKB-ARBA"/>
</dbReference>
<sequence length="187" mass="19386">MTERWRKEFERSGFTVLASAEHDPQGGRPAPVPGFVASDFPGLVAGVADRCLGRRHAAAPLAPEAGERTALLLVSPGGDQETARTIADLVDAGKRVSPLLFFQSVPNSIGGKVTSRWGITGPLVCISPVDDPVDDASAQAELMLATGEVDEVLVVLAELAGPGAESDQAVAVLLGPGGPEPRRHPNP</sequence>
<keyword evidence="3" id="KW-1185">Reference proteome</keyword>
<organism evidence="2 3">
    <name type="scientific">Kitasatospora viridis</name>
    <dbReference type="NCBI Taxonomy" id="281105"/>
    <lineage>
        <taxon>Bacteria</taxon>
        <taxon>Bacillati</taxon>
        <taxon>Actinomycetota</taxon>
        <taxon>Actinomycetes</taxon>
        <taxon>Kitasatosporales</taxon>
        <taxon>Streptomycetaceae</taxon>
        <taxon>Kitasatospora</taxon>
    </lineage>
</organism>
<name>A0A561UIR1_9ACTN</name>
<gene>
    <name evidence="2" type="ORF">FHX73_113104</name>
</gene>
<dbReference type="Pfam" id="PF13723">
    <property type="entry name" value="Ketoacyl-synt_2"/>
    <property type="match status" value="1"/>
</dbReference>
<evidence type="ECO:0000259" key="1">
    <source>
        <dbReference type="Pfam" id="PF13723"/>
    </source>
</evidence>
<dbReference type="AlphaFoldDB" id="A0A561UIR1"/>
<dbReference type="RefSeq" id="WP_145905557.1">
    <property type="nucleotide sequence ID" value="NZ_BAAAMZ010000015.1"/>
</dbReference>
<dbReference type="Gene3D" id="3.40.47.10">
    <property type="match status" value="1"/>
</dbReference>
<protein>
    <submittedName>
        <fullName evidence="2">Beta-ketoacyl synthase-like protein</fullName>
    </submittedName>
</protein>
<evidence type="ECO:0000313" key="2">
    <source>
        <dbReference type="EMBL" id="TWF99261.1"/>
    </source>
</evidence>
<evidence type="ECO:0000313" key="3">
    <source>
        <dbReference type="Proteomes" id="UP000317940"/>
    </source>
</evidence>
<feature type="domain" description="Beta-ketoacyl synthase-like N-terminal" evidence="1">
    <location>
        <begin position="57"/>
        <end position="162"/>
    </location>
</feature>
<dbReference type="InterPro" id="IPR014030">
    <property type="entry name" value="Ketoacyl_synth_N"/>
</dbReference>
<dbReference type="OrthoDB" id="3402212at2"/>
<proteinExistence type="predicted"/>
<comment type="caution">
    <text evidence="2">The sequence shown here is derived from an EMBL/GenBank/DDBJ whole genome shotgun (WGS) entry which is preliminary data.</text>
</comment>
<dbReference type="Proteomes" id="UP000317940">
    <property type="component" value="Unassembled WGS sequence"/>
</dbReference>
<accession>A0A561UIR1</accession>
<dbReference type="EMBL" id="VIWT01000001">
    <property type="protein sequence ID" value="TWF99261.1"/>
    <property type="molecule type" value="Genomic_DNA"/>
</dbReference>
<dbReference type="InterPro" id="IPR016039">
    <property type="entry name" value="Thiolase-like"/>
</dbReference>
<reference evidence="2 3" key="1">
    <citation type="submission" date="2019-06" db="EMBL/GenBank/DDBJ databases">
        <title>Sequencing the genomes of 1000 actinobacteria strains.</title>
        <authorList>
            <person name="Klenk H.-P."/>
        </authorList>
    </citation>
    <scope>NUCLEOTIDE SEQUENCE [LARGE SCALE GENOMIC DNA]</scope>
    <source>
        <strain evidence="2 3">DSM 44826</strain>
    </source>
</reference>